<dbReference type="Pfam" id="PF03121">
    <property type="entry name" value="Herpes_UL52"/>
    <property type="match status" value="1"/>
</dbReference>
<sequence>MYRRDEKGRGMAKKLSGKTTMDDVDRLFQCFKCGISPPASAMREKKRSKKMSNPDNNTPPGTRKSLQTTSLSGKRNQIDASPSLDSLKLSGKTTMDDVDRLFQCFKCGISPPASAMREKKRSKKMSNPDNNTPPVTRKSLQTTSLSGKRNQIDASPSLDSLSGSSNVKKTIGRQFSPVVFYGSPNGVPPKRPLSLLRLLREIRIDLTEERKAISRKQVWATFPRQDEAVKFVKRHENARVFSYQDHFSGQRRFLVSTYEEFWNRYKSMDPRRRHHYEVIQEGLPCHMYFDLEFSQKENEGKDVDEMVDILISVILEALHEKYAIEGQEEWIVELDSSTKDKFSRHLIVIIPKVAFKDNLHVGAFVGELCSRIVSTKEKDERLRKLFVHKEANDSASLLFVDTAVYSRNRCFRLALSSKAGKTSVLLPTGRFKCKDMTEQDVFMSSLICNVTSDCEKLLVCKMESDCMKTLCFDTEVNNNSIVRDQRAHKFQVDACTSDMSTSYFGGKSPFPLVDQFVESTASTGDVSGKIRCWYWFSEDSLIVYSMLRNRYCERIGREHKSNHVMYIVDIRRGIYYQKCYDPDCRDYRSPIRPVPDSYLPEDIVYDQGEAQNVSNNLYLEGESYIDNEREPDSASSRDSWWLEAAKIADDLESKPKTLEPHILENFEEDDDWWIAVEESLQGISSLPITSPVRQNHIVSPPSSLLLMPSWSSSPSLPYMGVKLVTYFPHNSAQNLPGIHGSYTLFSSTTGQTLASMDGTVLTLYRTSSVSGLGSKFLARDDSQVLIMVGSGALAPHLIKSHLAAKPSLRRVIIWNRTPQKAQDLAETLSKDSQHSEISFESHHSLDEIIPLGDIISCATNSTVLLVKGELLKPGTHLDLVGSFSHEMKECDDEAIKRGRVFVDNDTALVEAGELVGAFERGVITREEICGNLVELIKGEKEGRKSASEITVFKSVGSGTVDLLAAQLVYETYLSSS</sequence>
<feature type="compositionally biased region" description="Polar residues" evidence="5">
    <location>
        <begin position="125"/>
        <end position="154"/>
    </location>
</feature>
<dbReference type="PANTHER" id="PTHR31399:SF0">
    <property type="entry name" value="DNA-DIRECTED PRIMASE_POLYMERASE PROTEIN"/>
    <property type="match status" value="1"/>
</dbReference>
<feature type="region of interest" description="Disordered" evidence="5">
    <location>
        <begin position="113"/>
        <end position="166"/>
    </location>
</feature>
<evidence type="ECO:0000256" key="5">
    <source>
        <dbReference type="SAM" id="MobiDB-lite"/>
    </source>
</evidence>
<evidence type="ECO:0000313" key="7">
    <source>
        <dbReference type="Proteomes" id="UP000824890"/>
    </source>
</evidence>
<comment type="catalytic activity">
    <reaction evidence="2">
        <text>ssDNA + n NTP = ssDNA/pppN(pN)n-1 hybrid + (n-1) diphosphate.</text>
        <dbReference type="EC" id="2.7.7.102"/>
    </reaction>
</comment>
<evidence type="ECO:0000256" key="3">
    <source>
        <dbReference type="ARBA" id="ARBA00044768"/>
    </source>
</evidence>
<evidence type="ECO:0000256" key="1">
    <source>
        <dbReference type="ARBA" id="ARBA00026139"/>
    </source>
</evidence>
<feature type="region of interest" description="Disordered" evidence="5">
    <location>
        <begin position="38"/>
        <end position="90"/>
    </location>
</feature>
<name>A0ABQ8E831_BRANA</name>
<accession>A0ABQ8E831</accession>
<dbReference type="EC" id="2.7.7.102" evidence="3"/>
<comment type="caution">
    <text evidence="6">The sequence shown here is derived from an EMBL/GenBank/DDBJ whole genome shotgun (WGS) entry which is preliminary data.</text>
</comment>
<evidence type="ECO:0000313" key="6">
    <source>
        <dbReference type="EMBL" id="KAH0937814.1"/>
    </source>
</evidence>
<protein>
    <recommendedName>
        <fullName evidence="1">DNA-directed primase/polymerase protein</fullName>
        <ecNumber evidence="3">2.7.7.102</ecNumber>
    </recommendedName>
</protein>
<organism evidence="6 7">
    <name type="scientific">Brassica napus</name>
    <name type="common">Rape</name>
    <dbReference type="NCBI Taxonomy" id="3708"/>
    <lineage>
        <taxon>Eukaryota</taxon>
        <taxon>Viridiplantae</taxon>
        <taxon>Streptophyta</taxon>
        <taxon>Embryophyta</taxon>
        <taxon>Tracheophyta</taxon>
        <taxon>Spermatophyta</taxon>
        <taxon>Magnoliopsida</taxon>
        <taxon>eudicotyledons</taxon>
        <taxon>Gunneridae</taxon>
        <taxon>Pentapetalae</taxon>
        <taxon>rosids</taxon>
        <taxon>malvids</taxon>
        <taxon>Brassicales</taxon>
        <taxon>Brassicaceae</taxon>
        <taxon>Brassiceae</taxon>
        <taxon>Brassica</taxon>
    </lineage>
</organism>
<dbReference type="InterPro" id="IPR003462">
    <property type="entry name" value="ODC_Mu_crystall"/>
</dbReference>
<dbReference type="Gene3D" id="3.40.50.720">
    <property type="entry name" value="NAD(P)-binding Rossmann-like Domain"/>
    <property type="match status" value="1"/>
</dbReference>
<evidence type="ECO:0000256" key="4">
    <source>
        <dbReference type="ARBA" id="ARBA00047303"/>
    </source>
</evidence>
<feature type="compositionally biased region" description="Polar residues" evidence="5">
    <location>
        <begin position="51"/>
        <end position="84"/>
    </location>
</feature>
<keyword evidence="7" id="KW-1185">Reference proteome</keyword>
<dbReference type="InterPro" id="IPR044917">
    <property type="entry name" value="PRIMPOL"/>
</dbReference>
<dbReference type="Proteomes" id="UP000824890">
    <property type="component" value="Unassembled WGS sequence"/>
</dbReference>
<dbReference type="PANTHER" id="PTHR31399">
    <property type="entry name" value="DNA-DIRECTED PRIMASE / POLYMERASE PROTEIN"/>
    <property type="match status" value="1"/>
</dbReference>
<dbReference type="InterPro" id="IPR036291">
    <property type="entry name" value="NAD(P)-bd_dom_sf"/>
</dbReference>
<dbReference type="Pfam" id="PF02423">
    <property type="entry name" value="OCD_Mu_crystall"/>
    <property type="match status" value="1"/>
</dbReference>
<proteinExistence type="predicted"/>
<dbReference type="EMBL" id="JAGKQM010000002">
    <property type="protein sequence ID" value="KAH0937814.1"/>
    <property type="molecule type" value="Genomic_DNA"/>
</dbReference>
<dbReference type="Gene3D" id="3.30.1780.10">
    <property type="entry name" value="ornithine cyclodeaminase, domain 1"/>
    <property type="match status" value="1"/>
</dbReference>
<gene>
    <name evidence="6" type="ORF">HID58_005275</name>
</gene>
<evidence type="ECO:0000256" key="2">
    <source>
        <dbReference type="ARBA" id="ARBA00044677"/>
    </source>
</evidence>
<comment type="catalytic activity">
    <reaction evidence="4">
        <text>DNA(n) + a 2'-deoxyribonucleoside 5'-triphosphate = DNA(n+1) + diphosphate</text>
        <dbReference type="Rhea" id="RHEA:22508"/>
        <dbReference type="Rhea" id="RHEA-COMP:17339"/>
        <dbReference type="Rhea" id="RHEA-COMP:17340"/>
        <dbReference type="ChEBI" id="CHEBI:33019"/>
        <dbReference type="ChEBI" id="CHEBI:61560"/>
        <dbReference type="ChEBI" id="CHEBI:173112"/>
        <dbReference type="EC" id="2.7.7.7"/>
    </reaction>
    <physiologicalReaction direction="left-to-right" evidence="4">
        <dbReference type="Rhea" id="RHEA:22509"/>
    </physiologicalReaction>
</comment>
<dbReference type="SUPFAM" id="SSF51735">
    <property type="entry name" value="NAD(P)-binding Rossmann-fold domains"/>
    <property type="match status" value="1"/>
</dbReference>
<reference evidence="6 7" key="1">
    <citation type="submission" date="2021-05" db="EMBL/GenBank/DDBJ databases">
        <title>Genome Assembly of Synthetic Allotetraploid Brassica napus Reveals Homoeologous Exchanges between Subgenomes.</title>
        <authorList>
            <person name="Davis J.T."/>
        </authorList>
    </citation>
    <scope>NUCLEOTIDE SEQUENCE [LARGE SCALE GENOMIC DNA]</scope>
    <source>
        <strain evidence="7">cv. Da-Ae</strain>
        <tissue evidence="6">Seedling</tissue>
    </source>
</reference>
<dbReference type="InterPro" id="IPR023401">
    <property type="entry name" value="ODC_N"/>
</dbReference>
<feature type="compositionally biased region" description="Low complexity" evidence="5">
    <location>
        <begin position="155"/>
        <end position="165"/>
    </location>
</feature>